<dbReference type="InterPro" id="IPR000834">
    <property type="entry name" value="Peptidase_M14"/>
</dbReference>
<comment type="similarity">
    <text evidence="2">Belongs to the peptidase M14 family.</text>
</comment>
<dbReference type="Gene3D" id="3.40.630.10">
    <property type="entry name" value="Zn peptidases"/>
    <property type="match status" value="1"/>
</dbReference>
<evidence type="ECO:0000256" key="2">
    <source>
        <dbReference type="PROSITE-ProRule" id="PRU01379"/>
    </source>
</evidence>
<dbReference type="RefSeq" id="WP_126834395.1">
    <property type="nucleotide sequence ID" value="NZ_PIPT01000008.1"/>
</dbReference>
<evidence type="ECO:0000256" key="1">
    <source>
        <dbReference type="ARBA" id="ARBA00001947"/>
    </source>
</evidence>
<dbReference type="PANTHER" id="PTHR12756">
    <property type="entry name" value="CYTOSOLIC CARBOXYPEPTIDASE"/>
    <property type="match status" value="1"/>
</dbReference>
<keyword evidence="5" id="KW-0121">Carboxypeptidase</keyword>
<dbReference type="AlphaFoldDB" id="A0A432XCT9"/>
<comment type="cofactor">
    <cofactor evidence="1">
        <name>Zn(2+)</name>
        <dbReference type="ChEBI" id="CHEBI:29105"/>
    </cofactor>
</comment>
<dbReference type="Gene3D" id="2.60.40.3120">
    <property type="match status" value="1"/>
</dbReference>
<evidence type="ECO:0000256" key="3">
    <source>
        <dbReference type="SAM" id="SignalP"/>
    </source>
</evidence>
<dbReference type="CDD" id="cd06237">
    <property type="entry name" value="M14_Nna1-like"/>
    <property type="match status" value="1"/>
</dbReference>
<organism evidence="5 6">
    <name type="scientific">Pseudidiomarina aquimaris</name>
    <dbReference type="NCBI Taxonomy" id="641841"/>
    <lineage>
        <taxon>Bacteria</taxon>
        <taxon>Pseudomonadati</taxon>
        <taxon>Pseudomonadota</taxon>
        <taxon>Gammaproteobacteria</taxon>
        <taxon>Alteromonadales</taxon>
        <taxon>Idiomarinaceae</taxon>
        <taxon>Pseudidiomarina</taxon>
    </lineage>
</organism>
<protein>
    <submittedName>
        <fullName evidence="5">Carboxypeptidase</fullName>
    </submittedName>
</protein>
<evidence type="ECO:0000313" key="5">
    <source>
        <dbReference type="EMBL" id="RUO46574.1"/>
    </source>
</evidence>
<keyword evidence="5" id="KW-0645">Protease</keyword>
<dbReference type="EMBL" id="PIPT01000008">
    <property type="protein sequence ID" value="RUO46574.1"/>
    <property type="molecule type" value="Genomic_DNA"/>
</dbReference>
<dbReference type="PROSITE" id="PS52035">
    <property type="entry name" value="PEPTIDASE_M14"/>
    <property type="match status" value="1"/>
</dbReference>
<reference evidence="6" key="1">
    <citation type="journal article" date="2018" name="Front. Microbiol.">
        <title>Genome-Based Analysis Reveals the Taxonomy and Diversity of the Family Idiomarinaceae.</title>
        <authorList>
            <person name="Liu Y."/>
            <person name="Lai Q."/>
            <person name="Shao Z."/>
        </authorList>
    </citation>
    <scope>NUCLEOTIDE SEQUENCE [LARGE SCALE GENOMIC DNA]</scope>
    <source>
        <strain evidence="6">SW15</strain>
    </source>
</reference>
<feature type="active site" description="Proton donor/acceptor" evidence="2">
    <location>
        <position position="367"/>
    </location>
</feature>
<keyword evidence="6" id="KW-1185">Reference proteome</keyword>
<accession>A0A432XCT9</accession>
<dbReference type="PANTHER" id="PTHR12756:SF11">
    <property type="entry name" value="CYTOSOLIC CARBOXYPEPTIDASE 1"/>
    <property type="match status" value="1"/>
</dbReference>
<dbReference type="Pfam" id="PF00246">
    <property type="entry name" value="Peptidase_M14"/>
    <property type="match status" value="1"/>
</dbReference>
<proteinExistence type="inferred from homology"/>
<dbReference type="InterPro" id="IPR050821">
    <property type="entry name" value="Cytosolic_carboxypeptidase"/>
</dbReference>
<keyword evidence="5" id="KW-0378">Hydrolase</keyword>
<dbReference type="Proteomes" id="UP000286678">
    <property type="component" value="Unassembled WGS sequence"/>
</dbReference>
<dbReference type="SUPFAM" id="SSF53187">
    <property type="entry name" value="Zn-dependent exopeptidases"/>
    <property type="match status" value="1"/>
</dbReference>
<name>A0A432XCT9_9GAMM</name>
<dbReference type="GO" id="GO:0004181">
    <property type="term" value="F:metallocarboxypeptidase activity"/>
    <property type="evidence" value="ECO:0007669"/>
    <property type="project" value="InterPro"/>
</dbReference>
<dbReference type="GO" id="GO:0006508">
    <property type="term" value="P:proteolysis"/>
    <property type="evidence" value="ECO:0007669"/>
    <property type="project" value="InterPro"/>
</dbReference>
<dbReference type="GO" id="GO:0008270">
    <property type="term" value="F:zinc ion binding"/>
    <property type="evidence" value="ECO:0007669"/>
    <property type="project" value="InterPro"/>
</dbReference>
<keyword evidence="3" id="KW-0732">Signal</keyword>
<feature type="domain" description="Peptidase M14" evidence="4">
    <location>
        <begin position="145"/>
        <end position="392"/>
    </location>
</feature>
<dbReference type="OrthoDB" id="6221272at2"/>
<feature type="signal peptide" evidence="3">
    <location>
        <begin position="1"/>
        <end position="28"/>
    </location>
</feature>
<evidence type="ECO:0000313" key="6">
    <source>
        <dbReference type="Proteomes" id="UP000286678"/>
    </source>
</evidence>
<gene>
    <name evidence="5" type="ORF">CWE21_10475</name>
</gene>
<sequence>MGVLSHLTRSGSSLLLSVAALTSVGAVAAAQCEFAQLTIATDFDTARVDGCEQTGEHAYRLHLKPEDLPINPSPWYAFRLEPNGLTAPQEVKLTLVSHNGPARYAPKVSTDKFQWQPIPYSENDNRMQFKVTLQPSQPVYVAGQEIIDATMYANWLESLPQGPQQQLFTLGESAQGRPLPAYQHIAGEGKPWFVIIGRQHPPEVTGALALMHFSNELMFSDAAVLERLRKEFNILLVPLMNPDGVALGNWRHTTGGVDLNRDWFKRAEPESQQLHAFLQKREKAGEEVFFALDFHSTHYNIYYTMPADYKRPDGSPLQHPHLVTDWLADLAARIDWEVKDKPGSNPDRGVFKQYVADTFAVHSVTYEVGDNTNRQEIKTTAEAAVVTLAETLLEHLPK</sequence>
<dbReference type="SMART" id="SM00631">
    <property type="entry name" value="Zn_pept"/>
    <property type="match status" value="1"/>
</dbReference>
<feature type="chain" id="PRO_5019413742" evidence="3">
    <location>
        <begin position="29"/>
        <end position="398"/>
    </location>
</feature>
<evidence type="ECO:0000259" key="4">
    <source>
        <dbReference type="PROSITE" id="PS52035"/>
    </source>
</evidence>
<comment type="caution">
    <text evidence="5">The sequence shown here is derived from an EMBL/GenBank/DDBJ whole genome shotgun (WGS) entry which is preliminary data.</text>
</comment>